<name>A0A2N8L0N5_9BURK</name>
<dbReference type="Pfam" id="PF00990">
    <property type="entry name" value="GGDEF"/>
    <property type="match status" value="1"/>
</dbReference>
<dbReference type="EMBL" id="POSP01000003">
    <property type="protein sequence ID" value="PND39266.1"/>
    <property type="molecule type" value="Genomic_DNA"/>
</dbReference>
<dbReference type="FunFam" id="3.30.70.270:FF:000001">
    <property type="entry name" value="Diguanylate cyclase domain protein"/>
    <property type="match status" value="1"/>
</dbReference>
<feature type="domain" description="GGDEF" evidence="3">
    <location>
        <begin position="343"/>
        <end position="475"/>
    </location>
</feature>
<dbReference type="Pfam" id="PF08448">
    <property type="entry name" value="PAS_4"/>
    <property type="match status" value="1"/>
</dbReference>
<dbReference type="Pfam" id="PF01590">
    <property type="entry name" value="GAF"/>
    <property type="match status" value="1"/>
</dbReference>
<dbReference type="InterPro" id="IPR029787">
    <property type="entry name" value="Nucleotide_cyclase"/>
</dbReference>
<dbReference type="GO" id="GO:0003824">
    <property type="term" value="F:catalytic activity"/>
    <property type="evidence" value="ECO:0007669"/>
    <property type="project" value="UniProtKB-ARBA"/>
</dbReference>
<evidence type="ECO:0000259" key="3">
    <source>
        <dbReference type="PROSITE" id="PS50887"/>
    </source>
</evidence>
<feature type="domain" description="PAS" evidence="2">
    <location>
        <begin position="187"/>
        <end position="257"/>
    </location>
</feature>
<dbReference type="InterPro" id="IPR000160">
    <property type="entry name" value="GGDEF_dom"/>
</dbReference>
<dbReference type="PANTHER" id="PTHR44757:SF2">
    <property type="entry name" value="BIOFILM ARCHITECTURE MAINTENANCE PROTEIN MBAA"/>
    <property type="match status" value="1"/>
</dbReference>
<dbReference type="SUPFAM" id="SSF55781">
    <property type="entry name" value="GAF domain-like"/>
    <property type="match status" value="1"/>
</dbReference>
<dbReference type="PROSITE" id="PS50112">
    <property type="entry name" value="PAS"/>
    <property type="match status" value="1"/>
</dbReference>
<dbReference type="PROSITE" id="PS50887">
    <property type="entry name" value="GGDEF"/>
    <property type="match status" value="1"/>
</dbReference>
<dbReference type="Gene3D" id="3.30.70.270">
    <property type="match status" value="1"/>
</dbReference>
<evidence type="ECO:0000256" key="1">
    <source>
        <dbReference type="SAM" id="Coils"/>
    </source>
</evidence>
<dbReference type="SMART" id="SM00065">
    <property type="entry name" value="GAF"/>
    <property type="match status" value="1"/>
</dbReference>
<dbReference type="InterPro" id="IPR043128">
    <property type="entry name" value="Rev_trsase/Diguanyl_cyclase"/>
</dbReference>
<proteinExistence type="predicted"/>
<reference evidence="4 5" key="1">
    <citation type="submission" date="2018-01" db="EMBL/GenBank/DDBJ databases">
        <title>Draft genome sequence of Paucibacter aquatile CR182 isolated from freshwater of the Nakdong River.</title>
        <authorList>
            <person name="Choi A."/>
            <person name="Chung E.J."/>
        </authorList>
    </citation>
    <scope>NUCLEOTIDE SEQUENCE [LARGE SCALE GENOMIC DNA]</scope>
    <source>
        <strain evidence="4 5">CR182</strain>
    </source>
</reference>
<evidence type="ECO:0000259" key="2">
    <source>
        <dbReference type="PROSITE" id="PS50112"/>
    </source>
</evidence>
<dbReference type="InterPro" id="IPR003018">
    <property type="entry name" value="GAF"/>
</dbReference>
<dbReference type="InterPro" id="IPR035965">
    <property type="entry name" value="PAS-like_dom_sf"/>
</dbReference>
<dbReference type="CDD" id="cd00130">
    <property type="entry name" value="PAS"/>
    <property type="match status" value="1"/>
</dbReference>
<dbReference type="SMART" id="SM00091">
    <property type="entry name" value="PAS"/>
    <property type="match status" value="1"/>
</dbReference>
<keyword evidence="1" id="KW-0175">Coiled coil</keyword>
<dbReference type="InterPro" id="IPR029016">
    <property type="entry name" value="GAF-like_dom_sf"/>
</dbReference>
<dbReference type="AlphaFoldDB" id="A0A2N8L0N5"/>
<evidence type="ECO:0000313" key="5">
    <source>
        <dbReference type="Proteomes" id="UP000235916"/>
    </source>
</evidence>
<gene>
    <name evidence="4" type="ORF">C1O66_18190</name>
</gene>
<dbReference type="SMART" id="SM00267">
    <property type="entry name" value="GGDEF"/>
    <property type="match status" value="1"/>
</dbReference>
<dbReference type="SUPFAM" id="SSF55073">
    <property type="entry name" value="Nucleotide cyclase"/>
    <property type="match status" value="1"/>
</dbReference>
<feature type="coiled-coil region" evidence="1">
    <location>
        <begin position="167"/>
        <end position="197"/>
    </location>
</feature>
<dbReference type="OrthoDB" id="5571399at2"/>
<dbReference type="Gene3D" id="3.30.450.20">
    <property type="entry name" value="PAS domain"/>
    <property type="match status" value="1"/>
</dbReference>
<keyword evidence="5" id="KW-1185">Reference proteome</keyword>
<evidence type="ECO:0008006" key="6">
    <source>
        <dbReference type="Google" id="ProtNLM"/>
    </source>
</evidence>
<dbReference type="CDD" id="cd01949">
    <property type="entry name" value="GGDEF"/>
    <property type="match status" value="1"/>
</dbReference>
<dbReference type="InterPro" id="IPR000014">
    <property type="entry name" value="PAS"/>
</dbReference>
<protein>
    <recommendedName>
        <fullName evidence="6">Sensor domain-containing diguanylate cyclase</fullName>
    </recommendedName>
</protein>
<dbReference type="SUPFAM" id="SSF55785">
    <property type="entry name" value="PYP-like sensor domain (PAS domain)"/>
    <property type="match status" value="1"/>
</dbReference>
<accession>A0A2N8L0N5</accession>
<dbReference type="NCBIfam" id="TIGR00254">
    <property type="entry name" value="GGDEF"/>
    <property type="match status" value="1"/>
</dbReference>
<dbReference type="Gene3D" id="3.30.450.40">
    <property type="match status" value="1"/>
</dbReference>
<dbReference type="NCBIfam" id="TIGR00229">
    <property type="entry name" value="sensory_box"/>
    <property type="match status" value="1"/>
</dbReference>
<comment type="caution">
    <text evidence="4">The sequence shown here is derived from an EMBL/GenBank/DDBJ whole genome shotgun (WGS) entry which is preliminary data.</text>
</comment>
<dbReference type="Proteomes" id="UP000235916">
    <property type="component" value="Unassembled WGS sequence"/>
</dbReference>
<dbReference type="InterPro" id="IPR052155">
    <property type="entry name" value="Biofilm_reg_signaling"/>
</dbReference>
<evidence type="ECO:0000313" key="4">
    <source>
        <dbReference type="EMBL" id="PND39266.1"/>
    </source>
</evidence>
<dbReference type="InterPro" id="IPR013656">
    <property type="entry name" value="PAS_4"/>
</dbReference>
<sequence>MAPTPRLEPLMSYPVPAQEAERLKALQALELMDSGRDPAFDDLVQLAAEWCGVPVAAISLIDADRQWFKACCGLDIRETPREESFCTHAIVHPHELLQVRDARLDPRFADNPLVTGAPHVRFYAGAPLLTTEGHALGALCVIDSQPRELTASQVHALEVLARQVGLLIELRSKRARLEQQERTLRTSEARLRGVTDNVPAVIAYVDAQQRVQFCNRKLIDWCGRPESEVLGQTLQAVLGDAEYARHREHVEAALQGQRRDFGLWALDPEDGRFFQFSHVPDCLDGSGPVQGFFVLASDLTAMKQLQLQLAEEARFDALTGLPNRRHFHEQLDQGLLRAQRHGTQLALGFLDLDGFKQINDRHGHAIGDEVLQEFGRRLRQSLRQTDFVARLAGDEFTVLLEDVQQAHELEPLASKILAHIRQPFVLSNGLSLAVRTSLGLALAGSGESAAALIERADAAMYRAKSQGRDNFVLEL</sequence>
<dbReference type="PANTHER" id="PTHR44757">
    <property type="entry name" value="DIGUANYLATE CYCLASE DGCP"/>
    <property type="match status" value="1"/>
</dbReference>
<organism evidence="4 5">
    <name type="scientific">Kinneretia aquatilis</name>
    <dbReference type="NCBI Taxonomy" id="2070761"/>
    <lineage>
        <taxon>Bacteria</taxon>
        <taxon>Pseudomonadati</taxon>
        <taxon>Pseudomonadota</taxon>
        <taxon>Betaproteobacteria</taxon>
        <taxon>Burkholderiales</taxon>
        <taxon>Sphaerotilaceae</taxon>
        <taxon>Roseateles</taxon>
    </lineage>
</organism>